<protein>
    <submittedName>
        <fullName evidence="10">Poly(Beta-D-mannuronate) C5 epimerase 5</fullName>
        <ecNumber evidence="10">5.1.3.-</ecNumber>
    </submittedName>
</protein>
<dbReference type="PANTHER" id="PTHR38340">
    <property type="entry name" value="S-LAYER PROTEIN"/>
    <property type="match status" value="1"/>
</dbReference>
<evidence type="ECO:0000256" key="1">
    <source>
        <dbReference type="ARBA" id="ARBA00001913"/>
    </source>
</evidence>
<gene>
    <name evidence="10" type="primary">algE5</name>
    <name evidence="10" type="ORF">MBUL_03599</name>
</gene>
<feature type="domain" description="Peptidase M10 serralysin C-terminal" evidence="9">
    <location>
        <begin position="65"/>
        <end position="162"/>
    </location>
</feature>
<reference evidence="10" key="1">
    <citation type="submission" date="2019-12" db="EMBL/GenBank/DDBJ databases">
        <authorList>
            <person name="Cremers G."/>
        </authorList>
    </citation>
    <scope>NUCLEOTIDE SEQUENCE</scope>
    <source>
        <strain evidence="10">Mbul1</strain>
    </source>
</reference>
<dbReference type="InterPro" id="IPR003995">
    <property type="entry name" value="RTX_toxin_determinant-A"/>
</dbReference>
<dbReference type="PROSITE" id="PS00330">
    <property type="entry name" value="HEMOLYSIN_CALCIUM"/>
    <property type="match status" value="9"/>
</dbReference>
<dbReference type="Pfam" id="PF00353">
    <property type="entry name" value="HemolysinCabind"/>
    <property type="match status" value="8"/>
</dbReference>
<feature type="domain" description="Peptidase M10 serralysin C-terminal" evidence="9">
    <location>
        <begin position="575"/>
        <end position="776"/>
    </location>
</feature>
<dbReference type="PANTHER" id="PTHR38340:SF1">
    <property type="entry name" value="S-LAYER PROTEIN"/>
    <property type="match status" value="1"/>
</dbReference>
<keyword evidence="4" id="KW-0964">Secreted</keyword>
<organism evidence="10">
    <name type="scientific">Methylobacterium bullatum</name>
    <dbReference type="NCBI Taxonomy" id="570505"/>
    <lineage>
        <taxon>Bacteria</taxon>
        <taxon>Pseudomonadati</taxon>
        <taxon>Pseudomonadota</taxon>
        <taxon>Alphaproteobacteria</taxon>
        <taxon>Hyphomicrobiales</taxon>
        <taxon>Methylobacteriaceae</taxon>
        <taxon>Methylobacterium</taxon>
    </lineage>
</organism>
<name>A0A679JF24_9HYPH</name>
<evidence type="ECO:0000256" key="7">
    <source>
        <dbReference type="ARBA" id="ARBA00023026"/>
    </source>
</evidence>
<dbReference type="GO" id="GO:0016020">
    <property type="term" value="C:membrane"/>
    <property type="evidence" value="ECO:0007669"/>
    <property type="project" value="UniProtKB-SubCell"/>
</dbReference>
<dbReference type="GO" id="GO:0090729">
    <property type="term" value="F:toxin activity"/>
    <property type="evidence" value="ECO:0007669"/>
    <property type="project" value="UniProtKB-KW"/>
</dbReference>
<dbReference type="InterPro" id="IPR011049">
    <property type="entry name" value="Serralysin-like_metalloprot_C"/>
</dbReference>
<proteinExistence type="predicted"/>
<evidence type="ECO:0000256" key="4">
    <source>
        <dbReference type="ARBA" id="ARBA00022525"/>
    </source>
</evidence>
<keyword evidence="10" id="KW-0413">Isomerase</keyword>
<dbReference type="InterPro" id="IPR013858">
    <property type="entry name" value="Peptidase_M10B_C"/>
</dbReference>
<evidence type="ECO:0000313" key="10">
    <source>
        <dbReference type="EMBL" id="CAA2106274.1"/>
    </source>
</evidence>
<keyword evidence="5" id="KW-0800">Toxin</keyword>
<sequence length="777" mass="79760">MATINGTQYTDLLNGTSSADVIKGFGGGDEIYGNGGNDTIYGGTSTVVAPEEDDDSDDYLDGGDGNDKLFGGVGADLLVGGAGNDRLTGGDGGDTLLTGDGADVVVIERFADGEYYYSNYDTVLDFSRASDLIDVSSLNISSFDTIRHLLTSTGSGDATLSYTFGSYVEQTTFLGVAPFRLSASNFVLSKVAADDVLDGTSSSDDLFGGLGNDTLTGLEGNDRLFGEAGNDTLIGDADEATEAYSADLLVGAAGNDRLFGNGGYDRLNGGSGDDVLDGGSEDDKLVTGTGSDTVVYAPHEYGETDTVRDFDVASDKIDLRAFNISSMATVNDLLGVNSDGDTVLSIEGDGISTNLILANVDRSTLGASNFVFDLVVQSERITGSDYNDDLFGALGNDTLTGGDANDRLYGEDGNDILQGGVGTTVADKSLYDGDDILIGGAGDDSLYGGGGNDVLRGGDGADKLFGQNGDDSLYGGAGDDTFVMRKLTASETDTIFDFEAPSFDGETDTAHGDRIDLSAFGIGSIEALDEILSIDEDGNAVIEITSNGYAQRLVIAGASPDELDVSSFVFSASAANNSITGKTSTDDLFGGAGNDTLIGGEGEDRLFGEDGNDVLYGGATTKAVTEADGGSDLLYGGAGDDTLYGGGGSDILRGGDGADRLLGNLGEDTLLGGGGADTFVFDRATSSGYSSDIILDFRVADGDLIDLSIIDAVASSTTTNESFTYIEGAQFTGAGQIRLSRDGIYTVIEGSVDKDASAEFEIRIAGRPAIDAGDFIL</sequence>
<dbReference type="AlphaFoldDB" id="A0A679JF24"/>
<dbReference type="InterPro" id="IPR050557">
    <property type="entry name" value="RTX_toxin/Mannuronan_C5-epim"/>
</dbReference>
<accession>A0A679JF24</accession>
<dbReference type="Pfam" id="PF08548">
    <property type="entry name" value="Peptidase_M10_C"/>
    <property type="match status" value="2"/>
</dbReference>
<dbReference type="EMBL" id="LR743504">
    <property type="protein sequence ID" value="CAA2106274.1"/>
    <property type="molecule type" value="Genomic_DNA"/>
</dbReference>
<evidence type="ECO:0000256" key="3">
    <source>
        <dbReference type="ARBA" id="ARBA00004613"/>
    </source>
</evidence>
<evidence type="ECO:0000256" key="2">
    <source>
        <dbReference type="ARBA" id="ARBA00004370"/>
    </source>
</evidence>
<dbReference type="PRINTS" id="PR01488">
    <property type="entry name" value="RTXTOXINA"/>
</dbReference>
<dbReference type="GO" id="GO:0016853">
    <property type="term" value="F:isomerase activity"/>
    <property type="evidence" value="ECO:0007669"/>
    <property type="project" value="UniProtKB-KW"/>
</dbReference>
<dbReference type="GO" id="GO:0005615">
    <property type="term" value="C:extracellular space"/>
    <property type="evidence" value="ECO:0007669"/>
    <property type="project" value="InterPro"/>
</dbReference>
<keyword evidence="7" id="KW-0843">Virulence</keyword>
<comment type="subcellular location">
    <subcellularLocation>
        <location evidence="2">Membrane</location>
    </subcellularLocation>
    <subcellularLocation>
        <location evidence="3">Secreted</location>
    </subcellularLocation>
</comment>
<dbReference type="EC" id="5.1.3.-" evidence="10"/>
<dbReference type="SUPFAM" id="SSF51120">
    <property type="entry name" value="beta-Roll"/>
    <property type="match status" value="7"/>
</dbReference>
<evidence type="ECO:0000256" key="6">
    <source>
        <dbReference type="ARBA" id="ARBA00022737"/>
    </source>
</evidence>
<dbReference type="GO" id="GO:0005509">
    <property type="term" value="F:calcium ion binding"/>
    <property type="evidence" value="ECO:0007669"/>
    <property type="project" value="InterPro"/>
</dbReference>
<evidence type="ECO:0000256" key="5">
    <source>
        <dbReference type="ARBA" id="ARBA00022656"/>
    </source>
</evidence>
<evidence type="ECO:0000256" key="8">
    <source>
        <dbReference type="ARBA" id="ARBA00023136"/>
    </source>
</evidence>
<comment type="cofactor">
    <cofactor evidence="1">
        <name>Ca(2+)</name>
        <dbReference type="ChEBI" id="CHEBI:29108"/>
    </cofactor>
</comment>
<evidence type="ECO:0000259" key="9">
    <source>
        <dbReference type="Pfam" id="PF08548"/>
    </source>
</evidence>
<dbReference type="InterPro" id="IPR001343">
    <property type="entry name" value="Hemolysn_Ca-bd"/>
</dbReference>
<keyword evidence="6" id="KW-0677">Repeat</keyword>
<dbReference type="Gene3D" id="2.150.10.10">
    <property type="entry name" value="Serralysin-like metalloprotease, C-terminal"/>
    <property type="match status" value="6"/>
</dbReference>
<dbReference type="PRINTS" id="PR00313">
    <property type="entry name" value="CABNDNGRPT"/>
</dbReference>
<keyword evidence="8" id="KW-0472">Membrane</keyword>
<dbReference type="InterPro" id="IPR018511">
    <property type="entry name" value="Hemolysin-typ_Ca-bd_CS"/>
</dbReference>